<dbReference type="HOGENOM" id="CLU_064194_2_1_0"/>
<name>U7UXS1_9FUSO</name>
<dbReference type="RefSeq" id="WP_023052418.1">
    <property type="nucleotide sequence ID" value="NZ_CP173060.2"/>
</dbReference>
<evidence type="ECO:0000256" key="2">
    <source>
        <dbReference type="RuleBase" id="RU003457"/>
    </source>
</evidence>
<dbReference type="AlphaFoldDB" id="U7UXS1"/>
<dbReference type="Pfam" id="PF17954">
    <property type="entry name" value="Pirin_C_2"/>
    <property type="match status" value="1"/>
</dbReference>
<dbReference type="InterPro" id="IPR014710">
    <property type="entry name" value="RmlC-like_jellyroll"/>
</dbReference>
<dbReference type="Gene3D" id="2.60.120.10">
    <property type="entry name" value="Jelly Rolls"/>
    <property type="match status" value="2"/>
</dbReference>
<reference evidence="5 6" key="1">
    <citation type="submission" date="2013-08" db="EMBL/GenBank/DDBJ databases">
        <authorList>
            <person name="Weinstock G."/>
            <person name="Sodergren E."/>
            <person name="Wylie T."/>
            <person name="Fulton L."/>
            <person name="Fulton R."/>
            <person name="Fronick C."/>
            <person name="O'Laughlin M."/>
            <person name="Godfrey J."/>
            <person name="Miner T."/>
            <person name="Herter B."/>
            <person name="Appelbaum E."/>
            <person name="Cordes M."/>
            <person name="Lek S."/>
            <person name="Wollam A."/>
            <person name="Pepin K.H."/>
            <person name="Palsikar V.B."/>
            <person name="Mitreva M."/>
            <person name="Wilson R.K."/>
        </authorList>
    </citation>
    <scope>NUCLEOTIDE SEQUENCE [LARGE SCALE GENOMIC DNA]</scope>
    <source>
        <strain evidence="5 6">ATCC BAA-474</strain>
    </source>
</reference>
<evidence type="ECO:0000259" key="4">
    <source>
        <dbReference type="Pfam" id="PF17954"/>
    </source>
</evidence>
<sequence length="232" mass="26827">MLIKKFKSHMGESRYDWLYSVHHFSFAEYYDSNNLGIGPLRVINDDIIAPHTGFETHPHKNMEILTYILKGVITHKDSINNESKKVAKGSVQYMSAGSGVSHSEFNEEDESVEIAQIWIIPNKMDYEPNYGQVDFKWEDRVNKFLLIASGEKEAPIKINQNINIFALYLEKDKKIKFSPKKGFGYYIAFFEGETEIDGLLGKRYEAIMGDEEIEIKSLENSHMLIFEIKKNN</sequence>
<dbReference type="Proteomes" id="UP000017081">
    <property type="component" value="Unassembled WGS sequence"/>
</dbReference>
<dbReference type="eggNOG" id="COG1741">
    <property type="taxonomic scope" value="Bacteria"/>
</dbReference>
<evidence type="ECO:0000313" key="6">
    <source>
        <dbReference type="Proteomes" id="UP000017081"/>
    </source>
</evidence>
<comment type="similarity">
    <text evidence="1 2">Belongs to the pirin family.</text>
</comment>
<keyword evidence="6" id="KW-1185">Reference proteome</keyword>
<organism evidence="5 6">
    <name type="scientific">Cetobacterium somerae ATCC BAA-474</name>
    <dbReference type="NCBI Taxonomy" id="1319815"/>
    <lineage>
        <taxon>Bacteria</taxon>
        <taxon>Fusobacteriati</taxon>
        <taxon>Fusobacteriota</taxon>
        <taxon>Fusobacteriia</taxon>
        <taxon>Fusobacteriales</taxon>
        <taxon>Fusobacteriaceae</taxon>
        <taxon>Cetobacterium</taxon>
    </lineage>
</organism>
<accession>U7UXS1</accession>
<dbReference type="InterPro" id="IPR012093">
    <property type="entry name" value="Pirin"/>
</dbReference>
<dbReference type="InterPro" id="IPR011051">
    <property type="entry name" value="RmlC_Cupin_sf"/>
</dbReference>
<evidence type="ECO:0000313" key="5">
    <source>
        <dbReference type="EMBL" id="ERT63263.1"/>
    </source>
</evidence>
<dbReference type="EMBL" id="AXZF01000201">
    <property type="protein sequence ID" value="ERT63263.1"/>
    <property type="molecule type" value="Genomic_DNA"/>
</dbReference>
<gene>
    <name evidence="5" type="ORF">HMPREF0202_02897</name>
</gene>
<dbReference type="PANTHER" id="PTHR43212:SF3">
    <property type="entry name" value="QUERCETIN 2,3-DIOXYGENASE"/>
    <property type="match status" value="1"/>
</dbReference>
<comment type="caution">
    <text evidence="5">The sequence shown here is derived from an EMBL/GenBank/DDBJ whole genome shotgun (WGS) entry which is preliminary data.</text>
</comment>
<dbReference type="Pfam" id="PF02678">
    <property type="entry name" value="Pirin"/>
    <property type="match status" value="1"/>
</dbReference>
<evidence type="ECO:0000256" key="1">
    <source>
        <dbReference type="ARBA" id="ARBA00008416"/>
    </source>
</evidence>
<evidence type="ECO:0000259" key="3">
    <source>
        <dbReference type="Pfam" id="PF02678"/>
    </source>
</evidence>
<dbReference type="InterPro" id="IPR003829">
    <property type="entry name" value="Pirin_N_dom"/>
</dbReference>
<dbReference type="InterPro" id="IPR041602">
    <property type="entry name" value="Quercetinase_C"/>
</dbReference>
<dbReference type="SUPFAM" id="SSF51182">
    <property type="entry name" value="RmlC-like cupins"/>
    <property type="match status" value="1"/>
</dbReference>
<dbReference type="PANTHER" id="PTHR43212">
    <property type="entry name" value="QUERCETIN 2,3-DIOXYGENASE"/>
    <property type="match status" value="1"/>
</dbReference>
<dbReference type="CDD" id="cd02910">
    <property type="entry name" value="cupin_Yhhw_N"/>
    <property type="match status" value="1"/>
</dbReference>
<evidence type="ECO:0008006" key="7">
    <source>
        <dbReference type="Google" id="ProtNLM"/>
    </source>
</evidence>
<feature type="domain" description="Quercetin 2,3-dioxygenase C-terminal cupin" evidence="4">
    <location>
        <begin position="146"/>
        <end position="228"/>
    </location>
</feature>
<proteinExistence type="inferred from homology"/>
<protein>
    <recommendedName>
        <fullName evidence="7">Pirin family protein</fullName>
    </recommendedName>
</protein>
<feature type="domain" description="Pirin N-terminal" evidence="3">
    <location>
        <begin position="12"/>
        <end position="119"/>
    </location>
</feature>